<dbReference type="Proteomes" id="UP000825701">
    <property type="component" value="Chromosome"/>
</dbReference>
<gene>
    <name evidence="1" type="ORF">K6K41_24655</name>
</gene>
<dbReference type="EMBL" id="CP081869">
    <property type="protein sequence ID" value="QZN99816.1"/>
    <property type="molecule type" value="Genomic_DNA"/>
</dbReference>
<reference evidence="1" key="1">
    <citation type="submission" date="2021-08" db="EMBL/GenBank/DDBJ databases">
        <authorList>
            <person name="Zhang H."/>
            <person name="Xu M."/>
            <person name="Yu Z."/>
            <person name="Yang L."/>
            <person name="Cai Y."/>
        </authorList>
    </citation>
    <scope>NUCLEOTIDE SEQUENCE</scope>
    <source>
        <strain evidence="1">CHL1</strain>
    </source>
</reference>
<keyword evidence="2" id="KW-1185">Reference proteome</keyword>
<sequence length="239" mass="27084">MTPDILPGIDDFSKGNRARQEITQMARIARIERQEVVTQAVSGEYLDSYDVITTVYFTDRHLPDFTVLTSNHMVVTWKSGAISAALATEEEIRVAYEEMTGGVYLATPDEREQARQAVRALLHPRREDLISADRERRREAHKTDLMIFNGLPEAEAEAISRAAYERQISVAEADEMTSSEYRDTLKRLKLSHVQAARLFKVDERTGRRWATDKSVPAAVAKLLRLVHAGRLTIAEIRAM</sequence>
<evidence type="ECO:0000313" key="1">
    <source>
        <dbReference type="EMBL" id="QZN99816.1"/>
    </source>
</evidence>
<evidence type="ECO:0000313" key="2">
    <source>
        <dbReference type="Proteomes" id="UP000825701"/>
    </source>
</evidence>
<organism evidence="1 2">
    <name type="scientific">Chenggangzhangella methanolivorans</name>
    <dbReference type="NCBI Taxonomy" id="1437009"/>
    <lineage>
        <taxon>Bacteria</taxon>
        <taxon>Pseudomonadati</taxon>
        <taxon>Pseudomonadota</taxon>
        <taxon>Alphaproteobacteria</taxon>
        <taxon>Hyphomicrobiales</taxon>
        <taxon>Methylopilaceae</taxon>
        <taxon>Chenggangzhangella</taxon>
    </lineage>
</organism>
<accession>A0A9E6R960</accession>
<dbReference type="InterPro" id="IPR010982">
    <property type="entry name" value="Lambda_DNA-bd_dom_sf"/>
</dbReference>
<dbReference type="GO" id="GO:0003677">
    <property type="term" value="F:DNA binding"/>
    <property type="evidence" value="ECO:0007669"/>
    <property type="project" value="InterPro"/>
</dbReference>
<proteinExistence type="predicted"/>
<dbReference type="KEGG" id="cmet:K6K41_24655"/>
<protein>
    <submittedName>
        <fullName evidence="1">Uncharacterized protein</fullName>
    </submittedName>
</protein>
<name>A0A9E6R960_9HYPH</name>
<dbReference type="AlphaFoldDB" id="A0A9E6R960"/>
<dbReference type="RefSeq" id="WP_261402928.1">
    <property type="nucleotide sequence ID" value="NZ_CP081869.1"/>
</dbReference>
<dbReference type="Gene3D" id="1.10.260.40">
    <property type="entry name" value="lambda repressor-like DNA-binding domains"/>
    <property type="match status" value="1"/>
</dbReference>